<dbReference type="GeneTree" id="ENSGT00940000157947"/>
<dbReference type="GO" id="GO:0004467">
    <property type="term" value="F:long-chain fatty acid-CoA ligase activity"/>
    <property type="evidence" value="ECO:0007669"/>
    <property type="project" value="TreeGrafter"/>
</dbReference>
<dbReference type="PANTHER" id="PTHR43107:SF22">
    <property type="entry name" value="VERY LONG-CHAIN ACYL-COA SYNTHETASE"/>
    <property type="match status" value="1"/>
</dbReference>
<organism evidence="3">
    <name type="scientific">Petromyzon marinus</name>
    <name type="common">Sea lamprey</name>
    <dbReference type="NCBI Taxonomy" id="7757"/>
    <lineage>
        <taxon>Eukaryota</taxon>
        <taxon>Metazoa</taxon>
        <taxon>Chordata</taxon>
        <taxon>Craniata</taxon>
        <taxon>Vertebrata</taxon>
        <taxon>Cyclostomata</taxon>
        <taxon>Hyperoartia</taxon>
        <taxon>Petromyzontiformes</taxon>
        <taxon>Petromyzontidae</taxon>
        <taxon>Petromyzon</taxon>
    </lineage>
</organism>
<name>S4RCS7_PETMA</name>
<comment type="similarity">
    <text evidence="1">Belongs to the ATP-dependent AMP-binding enzyme family.</text>
</comment>
<keyword evidence="2" id="KW-0436">Ligase</keyword>
<dbReference type="PANTHER" id="PTHR43107">
    <property type="entry name" value="LONG-CHAIN FATTY ACID TRANSPORT PROTEIN"/>
    <property type="match status" value="1"/>
</dbReference>
<dbReference type="STRING" id="7757.ENSPMAP00000003009"/>
<evidence type="ECO:0000313" key="3">
    <source>
        <dbReference type="Ensembl" id="ENSPMAP00000003009.1"/>
    </source>
</evidence>
<evidence type="ECO:0000256" key="1">
    <source>
        <dbReference type="ARBA" id="ARBA00006432"/>
    </source>
</evidence>
<dbReference type="SUPFAM" id="SSF56801">
    <property type="entry name" value="Acetyl-CoA synthetase-like"/>
    <property type="match status" value="1"/>
</dbReference>
<proteinExistence type="inferred from homology"/>
<reference evidence="3" key="2">
    <citation type="submission" date="2025-09" db="UniProtKB">
        <authorList>
            <consortium name="Ensembl"/>
        </authorList>
    </citation>
    <scope>IDENTIFICATION</scope>
</reference>
<dbReference type="GO" id="GO:0005886">
    <property type="term" value="C:plasma membrane"/>
    <property type="evidence" value="ECO:0007669"/>
    <property type="project" value="TreeGrafter"/>
</dbReference>
<dbReference type="AlphaFoldDB" id="S4RCS7"/>
<protein>
    <submittedName>
        <fullName evidence="3">Uncharacterized protein</fullName>
    </submittedName>
</protein>
<dbReference type="HOGENOM" id="CLU_000022_46_1_1"/>
<sequence length="258" mass="29260">ADVWARFLERHGDVRFCELYGATEGNVGFANVDGKLRACGRDLPFLRLLIKYALVKNDHEKDGPVRDDKGFCIPLPRGMWAGGAGQPGLLVAPISKHMPFDGYLGNAEFTQRKVLHNVFMHGDRYFNLGDIMRIDKEGFIYFIDRVGDTFRWKGENVSTMELADTLSDLDFIKEVTVYGVTIPSCIRMSYLVIEVTCIGSPSPNEQYVCIIYVVINYYMSHPEPLITQEALELTNTFKQIKTHLLQEGFNLARIRAPL</sequence>
<dbReference type="GO" id="GO:0005324">
    <property type="term" value="F:long-chain fatty acid transmembrane transporter activity"/>
    <property type="evidence" value="ECO:0007669"/>
    <property type="project" value="TreeGrafter"/>
</dbReference>
<dbReference type="GO" id="GO:0005789">
    <property type="term" value="C:endoplasmic reticulum membrane"/>
    <property type="evidence" value="ECO:0007669"/>
    <property type="project" value="TreeGrafter"/>
</dbReference>
<reference evidence="3" key="1">
    <citation type="submission" date="2025-08" db="UniProtKB">
        <authorList>
            <consortium name="Ensembl"/>
        </authorList>
    </citation>
    <scope>IDENTIFICATION</scope>
</reference>
<dbReference type="Gene3D" id="3.40.50.12780">
    <property type="entry name" value="N-terminal domain of ligase-like"/>
    <property type="match status" value="1"/>
</dbReference>
<evidence type="ECO:0000256" key="2">
    <source>
        <dbReference type="ARBA" id="ARBA00022598"/>
    </source>
</evidence>
<accession>S4RCS7</accession>
<dbReference type="Ensembl" id="ENSPMAT00000003024.1">
    <property type="protein sequence ID" value="ENSPMAP00000003009.1"/>
    <property type="gene ID" value="ENSPMAG00000002757.1"/>
</dbReference>
<dbReference type="GO" id="GO:0044539">
    <property type="term" value="P:long-chain fatty acid import into cell"/>
    <property type="evidence" value="ECO:0007669"/>
    <property type="project" value="TreeGrafter"/>
</dbReference>
<dbReference type="InterPro" id="IPR042099">
    <property type="entry name" value="ANL_N_sf"/>
</dbReference>